<dbReference type="CDD" id="cd00167">
    <property type="entry name" value="SANT"/>
    <property type="match status" value="1"/>
</dbReference>
<dbReference type="AlphaFoldDB" id="A0A8H4JC51"/>
<feature type="region of interest" description="Disordered" evidence="1">
    <location>
        <begin position="23"/>
        <end position="146"/>
    </location>
</feature>
<feature type="region of interest" description="Disordered" evidence="1">
    <location>
        <begin position="270"/>
        <end position="370"/>
    </location>
</feature>
<sequence length="507" mass="55641">MPVINMDAVNFFEPPTAWTLPHSPSRILHGNTKSEGSLSAQTSQQREIGYPSGFSTSPGDRDKAFPPANQLRLGSSCPDTTIDLAGLRPSPSRVSATLTLSQDYPNTPDNPIIIEDDTDDSDDDDNNGSSTSAITMSHSPTSGELTTTSADILKDNMDFRIPALSDLGMVLSSPIGQLLSEQFAPPDEYCSEEPQDDVGTVSRAPSLLSSPSRLEEPSSAPTEISQCAIEEGFRTESLPDEQDLLTGGRDKALATPRNCQVSSVFINSVNSETLQEMGRSTDSSHTSDEDESEDEDPRPPVKRRSTRQDSTITVCTSPARSCSSPRFRLRRVHNRRQSPQSRESYCGTSPADNRPTVEPQYRPRPVTAEHDATSVPFVDTCDDLEQATHAEFKEFSFQGVAKCITLGNERIFHLEFSLPGGFGDVSLPMSSIDYGTPKSGSRPDRRRRLSKRPRPGSRSPGDKWTEEEDETVRSMRLDGCSWAEIHSALPHRSKGTIQVRYSTKLKV</sequence>
<reference evidence="3 4" key="1">
    <citation type="submission" date="2020-01" db="EMBL/GenBank/DDBJ databases">
        <title>Identification and distribution of gene clusters putatively required for synthesis of sphingolipid metabolism inhibitors in phylogenetically diverse species of the filamentous fungus Fusarium.</title>
        <authorList>
            <person name="Kim H.-S."/>
            <person name="Busman M."/>
            <person name="Brown D.W."/>
            <person name="Divon H."/>
            <person name="Uhlig S."/>
            <person name="Proctor R.H."/>
        </authorList>
    </citation>
    <scope>NUCLEOTIDE SEQUENCE [LARGE SCALE GENOMIC DNA]</scope>
    <source>
        <strain evidence="3 4">NRRL 13308</strain>
    </source>
</reference>
<keyword evidence="4" id="KW-1185">Reference proteome</keyword>
<feature type="compositionally biased region" description="Polar residues" evidence="1">
    <location>
        <begin position="31"/>
        <end position="46"/>
    </location>
</feature>
<comment type="caution">
    <text evidence="3">The sequence shown here is derived from an EMBL/GenBank/DDBJ whole genome shotgun (WGS) entry which is preliminary data.</text>
</comment>
<gene>
    <name evidence="3" type="ORF">FACUT_13972</name>
</gene>
<dbReference type="Proteomes" id="UP000536711">
    <property type="component" value="Unassembled WGS sequence"/>
</dbReference>
<name>A0A8H4JC51_9HYPO</name>
<dbReference type="InterPro" id="IPR001005">
    <property type="entry name" value="SANT/Myb"/>
</dbReference>
<evidence type="ECO:0000313" key="4">
    <source>
        <dbReference type="Proteomes" id="UP000536711"/>
    </source>
</evidence>
<evidence type="ECO:0000259" key="2">
    <source>
        <dbReference type="PROSITE" id="PS50090"/>
    </source>
</evidence>
<feature type="region of interest" description="Disordered" evidence="1">
    <location>
        <begin position="433"/>
        <end position="470"/>
    </location>
</feature>
<feature type="compositionally biased region" description="Polar residues" evidence="1">
    <location>
        <begin position="92"/>
        <end position="109"/>
    </location>
</feature>
<feature type="domain" description="Myb-like" evidence="2">
    <location>
        <begin position="463"/>
        <end position="505"/>
    </location>
</feature>
<feature type="compositionally biased region" description="Polar residues" evidence="1">
    <location>
        <begin position="308"/>
        <end position="324"/>
    </location>
</feature>
<feature type="compositionally biased region" description="Polar residues" evidence="1">
    <location>
        <begin position="133"/>
        <end position="146"/>
    </location>
</feature>
<proteinExistence type="predicted"/>
<protein>
    <recommendedName>
        <fullName evidence="2">Myb-like domain-containing protein</fullName>
    </recommendedName>
</protein>
<evidence type="ECO:0000313" key="3">
    <source>
        <dbReference type="EMBL" id="KAF4414780.1"/>
    </source>
</evidence>
<dbReference type="PROSITE" id="PS50090">
    <property type="entry name" value="MYB_LIKE"/>
    <property type="match status" value="1"/>
</dbReference>
<feature type="region of interest" description="Disordered" evidence="1">
    <location>
        <begin position="186"/>
        <end position="223"/>
    </location>
</feature>
<dbReference type="EMBL" id="JAADJF010000714">
    <property type="protein sequence ID" value="KAF4414780.1"/>
    <property type="molecule type" value="Genomic_DNA"/>
</dbReference>
<evidence type="ECO:0000256" key="1">
    <source>
        <dbReference type="SAM" id="MobiDB-lite"/>
    </source>
</evidence>
<accession>A0A8H4JC51</accession>
<feature type="compositionally biased region" description="Polar residues" evidence="1">
    <location>
        <begin position="337"/>
        <end position="351"/>
    </location>
</feature>
<feature type="compositionally biased region" description="Low complexity" evidence="1">
    <location>
        <begin position="202"/>
        <end position="221"/>
    </location>
</feature>
<feature type="compositionally biased region" description="Basic residues" evidence="1">
    <location>
        <begin position="444"/>
        <end position="455"/>
    </location>
</feature>
<feature type="compositionally biased region" description="Basic residues" evidence="1">
    <location>
        <begin position="327"/>
        <end position="336"/>
    </location>
</feature>
<feature type="compositionally biased region" description="Acidic residues" evidence="1">
    <location>
        <begin position="114"/>
        <end position="126"/>
    </location>
</feature>
<organism evidence="3 4">
    <name type="scientific">Fusarium acutatum</name>
    <dbReference type="NCBI Taxonomy" id="78861"/>
    <lineage>
        <taxon>Eukaryota</taxon>
        <taxon>Fungi</taxon>
        <taxon>Dikarya</taxon>
        <taxon>Ascomycota</taxon>
        <taxon>Pezizomycotina</taxon>
        <taxon>Sordariomycetes</taxon>
        <taxon>Hypocreomycetidae</taxon>
        <taxon>Hypocreales</taxon>
        <taxon>Nectriaceae</taxon>
        <taxon>Fusarium</taxon>
        <taxon>Fusarium fujikuroi species complex</taxon>
    </lineage>
</organism>
<dbReference type="OrthoDB" id="5100178at2759"/>